<evidence type="ECO:0000313" key="3">
    <source>
        <dbReference type="Proteomes" id="UP001501447"/>
    </source>
</evidence>
<dbReference type="EMBL" id="BAAARJ010000017">
    <property type="protein sequence ID" value="GAA2628200.1"/>
    <property type="molecule type" value="Genomic_DNA"/>
</dbReference>
<organism evidence="2 3">
    <name type="scientific">Streptomyces axinellae</name>
    <dbReference type="NCBI Taxonomy" id="552788"/>
    <lineage>
        <taxon>Bacteria</taxon>
        <taxon>Bacillati</taxon>
        <taxon>Actinomycetota</taxon>
        <taxon>Actinomycetes</taxon>
        <taxon>Kitasatosporales</taxon>
        <taxon>Streptomycetaceae</taxon>
        <taxon>Streptomyces</taxon>
    </lineage>
</organism>
<protein>
    <recommendedName>
        <fullName evidence="4">Lipoprotein</fullName>
    </recommendedName>
</protein>
<name>A0ABP6CWI0_9ACTN</name>
<dbReference type="PROSITE" id="PS51257">
    <property type="entry name" value="PROKAR_LIPOPROTEIN"/>
    <property type="match status" value="1"/>
</dbReference>
<proteinExistence type="predicted"/>
<gene>
    <name evidence="2" type="ORF">GCM10009863_49070</name>
</gene>
<dbReference type="Proteomes" id="UP001501447">
    <property type="component" value="Unassembled WGS sequence"/>
</dbReference>
<comment type="caution">
    <text evidence="2">The sequence shown here is derived from an EMBL/GenBank/DDBJ whole genome shotgun (WGS) entry which is preliminary data.</text>
</comment>
<keyword evidence="3" id="KW-1185">Reference proteome</keyword>
<evidence type="ECO:0000256" key="1">
    <source>
        <dbReference type="SAM" id="MobiDB-lite"/>
    </source>
</evidence>
<sequence length="227" mass="24310">MSKRATHAVRTAATAASLAATLLLSGCGAEGDGSSGKIEGADSGKKTSSPSVSADKNGGTGENGDKGGPVAPEFDFPQGVKADIADEHTGDKEKDAVLRDHGYALRAVVLSVAKADADLPVDSRFLWGDANDALRYHVSKFKKDGKVGTGVYRYYDRKAEVRDNDSAVVTYCESERDAFAKVVKTGKVLRTEPSPDDFSRYHARMEKKNGEWKTMSLTAKTDPTCER</sequence>
<reference evidence="3" key="1">
    <citation type="journal article" date="2019" name="Int. J. Syst. Evol. Microbiol.">
        <title>The Global Catalogue of Microorganisms (GCM) 10K type strain sequencing project: providing services to taxonomists for standard genome sequencing and annotation.</title>
        <authorList>
            <consortium name="The Broad Institute Genomics Platform"/>
            <consortium name="The Broad Institute Genome Sequencing Center for Infectious Disease"/>
            <person name="Wu L."/>
            <person name="Ma J."/>
        </authorList>
    </citation>
    <scope>NUCLEOTIDE SEQUENCE [LARGE SCALE GENOMIC DNA]</scope>
    <source>
        <strain evidence="3">JCM 16373</strain>
    </source>
</reference>
<accession>A0ABP6CWI0</accession>
<evidence type="ECO:0008006" key="4">
    <source>
        <dbReference type="Google" id="ProtNLM"/>
    </source>
</evidence>
<evidence type="ECO:0000313" key="2">
    <source>
        <dbReference type="EMBL" id="GAA2628200.1"/>
    </source>
</evidence>
<dbReference type="RefSeq" id="WP_344568565.1">
    <property type="nucleotide sequence ID" value="NZ_BAAARJ010000017.1"/>
</dbReference>
<feature type="region of interest" description="Disordered" evidence="1">
    <location>
        <begin position="29"/>
        <end position="78"/>
    </location>
</feature>